<accession>A0A556QR90</accession>
<protein>
    <submittedName>
        <fullName evidence="1">Uncharacterized protein</fullName>
    </submittedName>
</protein>
<comment type="caution">
    <text evidence="1">The sequence shown here is derived from an EMBL/GenBank/DDBJ whole genome shotgun (WGS) entry which is preliminary data.</text>
</comment>
<gene>
    <name evidence="1" type="ORF">FPL22_07565</name>
</gene>
<sequence length="304" mass="34058">MHKIPGALEDMLVRGAYLEHSARELEHSRREQAVRLETVKATQPPFLFLRPKETRVAFKVASRDTSEDLTALDKALAINKNLSDHLRTRSEELLEKWLRTHCEEYRLGLAAGHFSVDWEQSLMRFTEHAHMFIQALGSARNMAPAGYDRVRGVFSPSTYEAISNAHAAALRVEGEIVATNAIAEEHDKLLGKTVFNDPMPRLVQEPYAAVVAQIASLPPVAAQTEFTRVITAVEDLITRELDALRARVRDAAQEHAGRTHSYVRDAWNQLHAHAVAHSVDVEHIGAVVEQTERTYLVDSSFAMA</sequence>
<organism evidence="1 2">
    <name type="scientific">Rariglobus hedericola</name>
    <dbReference type="NCBI Taxonomy" id="2597822"/>
    <lineage>
        <taxon>Bacteria</taxon>
        <taxon>Pseudomonadati</taxon>
        <taxon>Verrucomicrobiota</taxon>
        <taxon>Opitutia</taxon>
        <taxon>Opitutales</taxon>
        <taxon>Opitutaceae</taxon>
        <taxon>Rariglobus</taxon>
    </lineage>
</organism>
<proteinExistence type="predicted"/>
<dbReference type="AlphaFoldDB" id="A0A556QR90"/>
<evidence type="ECO:0000313" key="1">
    <source>
        <dbReference type="EMBL" id="TSJ79142.1"/>
    </source>
</evidence>
<reference evidence="1 2" key="1">
    <citation type="submission" date="2019-07" db="EMBL/GenBank/DDBJ databases">
        <title>Description of 53C-WASEF.</title>
        <authorList>
            <person name="Pitt A."/>
            <person name="Hahn M.W."/>
        </authorList>
    </citation>
    <scope>NUCLEOTIDE SEQUENCE [LARGE SCALE GENOMIC DNA]</scope>
    <source>
        <strain evidence="1 2">53C-WASEF</strain>
    </source>
</reference>
<keyword evidence="2" id="KW-1185">Reference proteome</keyword>
<dbReference type="RefSeq" id="WP_144229484.1">
    <property type="nucleotide sequence ID" value="NZ_CBCRVV010000027.1"/>
</dbReference>
<name>A0A556QR90_9BACT</name>
<evidence type="ECO:0000313" key="2">
    <source>
        <dbReference type="Proteomes" id="UP000315648"/>
    </source>
</evidence>
<dbReference type="Proteomes" id="UP000315648">
    <property type="component" value="Unassembled WGS sequence"/>
</dbReference>
<dbReference type="EMBL" id="VMBG01000001">
    <property type="protein sequence ID" value="TSJ79142.1"/>
    <property type="molecule type" value="Genomic_DNA"/>
</dbReference>